<dbReference type="Pfam" id="PF00560">
    <property type="entry name" value="LRR_1"/>
    <property type="match status" value="3"/>
</dbReference>
<keyword evidence="6 10" id="KW-1133">Transmembrane helix</keyword>
<keyword evidence="7 10" id="KW-0472">Membrane</keyword>
<dbReference type="InterPro" id="IPR000719">
    <property type="entry name" value="Prot_kinase_dom"/>
</dbReference>
<feature type="signal peptide" evidence="11">
    <location>
        <begin position="1"/>
        <end position="36"/>
    </location>
</feature>
<evidence type="ECO:0000256" key="4">
    <source>
        <dbReference type="ARBA" id="ARBA00022729"/>
    </source>
</evidence>
<sequence length="760" mass="83564">MDAASKRSITQFGCSKLHCLPLLLSLLIWTPYISFAATNPDDVVAINGLYAALGAPTLPGWTASGGDPCGEAWQGVICNVSDVISITVNAANLEGELGDNLSKFTSIRGIDFSNNRIGGYIPTNLPVTLQHFFLSANQFTGSIPESLGTLSSLSDMSLNDNQLSGELPDVFQNLVGLINLDISANNLSGTLPPSMESLSALTTLHVQNNQISGTLDVLQVLPLQDLNIENNLFSGPIPEKLLSIPRFLKEGNQFNSTTLAPSLSPSTSPTRPIFGVPPPPPPPERNRGKHDGGPPSPQEQKSTSQTTRIVLIAIAGVVLFIILVLALLLLLPKCLRRRRRRERVLKPHQVGADRVNIENALENVPPLLPPPVRSDKVPFTKAGEEPKVLHDIERLQRPITRQESQDIDFSTLTPPPPPPPPPPAPPLVTFMPIKSPERPFKKPSPKTRVPLTSVKHYSVASLQQYTESFSQENLLGSGMLGSVYKARLPDGKMFAVKKLDKRACEQQQYHEFIELVNDIDRIRQANIVELVGYCAEHDQRLLIYEYCSNGTLQDGLHSDDEFKKKLSWNKRVRMALGAAKALEYLHEVCEPPIIHRNFKSVNVLLDDDLSVLVSDCGLAPLISSGSVSQLSGQLLAAYGYGAPEFDSGVYTWQSDVYSFGVVMLELLTGRMSYDRDRSRAEQFLVRWAVPQLHDIDALGKMVDPSLNGQYPAKSLSHFADIISRCVQSEPEFRPLMSEVVQDLLDMIRRERHGSGEPSAD</sequence>
<dbReference type="AlphaFoldDB" id="A0A8X7R5F0"/>
<evidence type="ECO:0000256" key="10">
    <source>
        <dbReference type="SAM" id="Phobius"/>
    </source>
</evidence>
<keyword evidence="8" id="KW-0675">Receptor</keyword>
<proteinExistence type="predicted"/>
<gene>
    <name evidence="13" type="ORF">Bca52824_061444</name>
</gene>
<dbReference type="EMBL" id="JAAMPC010000012">
    <property type="protein sequence ID" value="KAG2278889.1"/>
    <property type="molecule type" value="Genomic_DNA"/>
</dbReference>
<dbReference type="GO" id="GO:0005524">
    <property type="term" value="F:ATP binding"/>
    <property type="evidence" value="ECO:0007669"/>
    <property type="project" value="InterPro"/>
</dbReference>
<evidence type="ECO:0000256" key="7">
    <source>
        <dbReference type="ARBA" id="ARBA00023136"/>
    </source>
</evidence>
<feature type="chain" id="PRO_5036474446" description="Protein kinase domain-containing protein" evidence="11">
    <location>
        <begin position="37"/>
        <end position="760"/>
    </location>
</feature>
<evidence type="ECO:0000313" key="14">
    <source>
        <dbReference type="Proteomes" id="UP000886595"/>
    </source>
</evidence>
<evidence type="ECO:0000259" key="12">
    <source>
        <dbReference type="PROSITE" id="PS50011"/>
    </source>
</evidence>
<dbReference type="GO" id="GO:0004672">
    <property type="term" value="F:protein kinase activity"/>
    <property type="evidence" value="ECO:0007669"/>
    <property type="project" value="InterPro"/>
</dbReference>
<feature type="transmembrane region" description="Helical" evidence="10">
    <location>
        <begin position="309"/>
        <end position="331"/>
    </location>
</feature>
<protein>
    <recommendedName>
        <fullName evidence="12">Protein kinase domain-containing protein</fullName>
    </recommendedName>
</protein>
<feature type="region of interest" description="Disordered" evidence="9">
    <location>
        <begin position="403"/>
        <end position="425"/>
    </location>
</feature>
<keyword evidence="14" id="KW-1185">Reference proteome</keyword>
<dbReference type="Gene3D" id="1.10.510.10">
    <property type="entry name" value="Transferase(Phosphotransferase) domain 1"/>
    <property type="match status" value="1"/>
</dbReference>
<dbReference type="Gene3D" id="3.30.200.20">
    <property type="entry name" value="Phosphorylase Kinase, domain 1"/>
    <property type="match status" value="1"/>
</dbReference>
<comment type="caution">
    <text evidence="13">The sequence shown here is derived from an EMBL/GenBank/DDBJ whole genome shotgun (WGS) entry which is preliminary data.</text>
</comment>
<evidence type="ECO:0000256" key="1">
    <source>
        <dbReference type="ARBA" id="ARBA00004370"/>
    </source>
</evidence>
<feature type="domain" description="Protein kinase" evidence="12">
    <location>
        <begin position="469"/>
        <end position="747"/>
    </location>
</feature>
<feature type="region of interest" description="Disordered" evidence="9">
    <location>
        <begin position="255"/>
        <end position="303"/>
    </location>
</feature>
<organism evidence="13 14">
    <name type="scientific">Brassica carinata</name>
    <name type="common">Ethiopian mustard</name>
    <name type="synonym">Abyssinian cabbage</name>
    <dbReference type="NCBI Taxonomy" id="52824"/>
    <lineage>
        <taxon>Eukaryota</taxon>
        <taxon>Viridiplantae</taxon>
        <taxon>Streptophyta</taxon>
        <taxon>Embryophyta</taxon>
        <taxon>Tracheophyta</taxon>
        <taxon>Spermatophyta</taxon>
        <taxon>Magnoliopsida</taxon>
        <taxon>eudicotyledons</taxon>
        <taxon>Gunneridae</taxon>
        <taxon>Pentapetalae</taxon>
        <taxon>rosids</taxon>
        <taxon>malvids</taxon>
        <taxon>Brassicales</taxon>
        <taxon>Brassicaceae</taxon>
        <taxon>Brassiceae</taxon>
        <taxon>Brassica</taxon>
    </lineage>
</organism>
<evidence type="ECO:0000256" key="3">
    <source>
        <dbReference type="ARBA" id="ARBA00022692"/>
    </source>
</evidence>
<dbReference type="PANTHER" id="PTHR48007">
    <property type="entry name" value="LEUCINE-RICH REPEAT RECEPTOR-LIKE PROTEIN KINASE PXC1"/>
    <property type="match status" value="1"/>
</dbReference>
<dbReference type="OrthoDB" id="676979at2759"/>
<feature type="compositionally biased region" description="Low complexity" evidence="9">
    <location>
        <begin position="256"/>
        <end position="272"/>
    </location>
</feature>
<dbReference type="SUPFAM" id="SSF52058">
    <property type="entry name" value="L domain-like"/>
    <property type="match status" value="1"/>
</dbReference>
<dbReference type="InterPro" id="IPR046959">
    <property type="entry name" value="PRK1-6/SRF4-like"/>
</dbReference>
<evidence type="ECO:0000256" key="11">
    <source>
        <dbReference type="SAM" id="SignalP"/>
    </source>
</evidence>
<keyword evidence="2" id="KW-0433">Leucine-rich repeat</keyword>
<dbReference type="PROSITE" id="PS50011">
    <property type="entry name" value="PROTEIN_KINASE_DOM"/>
    <property type="match status" value="1"/>
</dbReference>
<evidence type="ECO:0000256" key="2">
    <source>
        <dbReference type="ARBA" id="ARBA00022614"/>
    </source>
</evidence>
<keyword evidence="5" id="KW-0677">Repeat</keyword>
<dbReference type="FunFam" id="1.10.510.10:FF:000095">
    <property type="entry name" value="protein STRUBBELIG-RECEPTOR FAMILY 8"/>
    <property type="match status" value="1"/>
</dbReference>
<dbReference type="Pfam" id="PF07714">
    <property type="entry name" value="PK_Tyr_Ser-Thr"/>
    <property type="match status" value="1"/>
</dbReference>
<dbReference type="GO" id="GO:0016020">
    <property type="term" value="C:membrane"/>
    <property type="evidence" value="ECO:0007669"/>
    <property type="project" value="UniProtKB-SubCell"/>
</dbReference>
<dbReference type="InterPro" id="IPR001611">
    <property type="entry name" value="Leu-rich_rpt"/>
</dbReference>
<dbReference type="PANTHER" id="PTHR48007:SF68">
    <property type="entry name" value="PROTEIN KINASE DOMAIN-CONTAINING PROTEIN"/>
    <property type="match status" value="1"/>
</dbReference>
<dbReference type="Proteomes" id="UP000886595">
    <property type="component" value="Unassembled WGS sequence"/>
</dbReference>
<dbReference type="Gene3D" id="3.80.10.10">
    <property type="entry name" value="Ribonuclease Inhibitor"/>
    <property type="match status" value="1"/>
</dbReference>
<keyword evidence="3 10" id="KW-0812">Transmembrane</keyword>
<keyword evidence="4 11" id="KW-0732">Signal</keyword>
<dbReference type="InterPro" id="IPR011009">
    <property type="entry name" value="Kinase-like_dom_sf"/>
</dbReference>
<dbReference type="Pfam" id="PF08263">
    <property type="entry name" value="LRRNT_2"/>
    <property type="match status" value="1"/>
</dbReference>
<evidence type="ECO:0000256" key="9">
    <source>
        <dbReference type="SAM" id="MobiDB-lite"/>
    </source>
</evidence>
<accession>A0A8X7R5F0</accession>
<evidence type="ECO:0000313" key="13">
    <source>
        <dbReference type="EMBL" id="KAG2278889.1"/>
    </source>
</evidence>
<evidence type="ECO:0000256" key="6">
    <source>
        <dbReference type="ARBA" id="ARBA00022989"/>
    </source>
</evidence>
<feature type="compositionally biased region" description="Polar residues" evidence="9">
    <location>
        <begin position="403"/>
        <end position="412"/>
    </location>
</feature>
<name>A0A8X7R5F0_BRACI</name>
<dbReference type="FunFam" id="3.30.200.20:FF:000125">
    <property type="entry name" value="Protein STRUBBELIG-RECEPTOR FAMILY 8"/>
    <property type="match status" value="1"/>
</dbReference>
<reference evidence="13 14" key="1">
    <citation type="submission" date="2020-02" db="EMBL/GenBank/DDBJ databases">
        <authorList>
            <person name="Ma Q."/>
            <person name="Huang Y."/>
            <person name="Song X."/>
            <person name="Pei D."/>
        </authorList>
    </citation>
    <scope>NUCLEOTIDE SEQUENCE [LARGE SCALE GENOMIC DNA]</scope>
    <source>
        <strain evidence="13">Sxm20200214</strain>
        <tissue evidence="13">Leaf</tissue>
    </source>
</reference>
<dbReference type="InterPro" id="IPR032675">
    <property type="entry name" value="LRR_dom_sf"/>
</dbReference>
<evidence type="ECO:0000256" key="8">
    <source>
        <dbReference type="ARBA" id="ARBA00023170"/>
    </source>
</evidence>
<dbReference type="FunFam" id="3.80.10.10:FF:000062">
    <property type="entry name" value="protein STRUBBELIG-RECEPTOR FAMILY 3"/>
    <property type="match status" value="1"/>
</dbReference>
<evidence type="ECO:0000256" key="5">
    <source>
        <dbReference type="ARBA" id="ARBA00022737"/>
    </source>
</evidence>
<dbReference type="InterPro" id="IPR001245">
    <property type="entry name" value="Ser-Thr/Tyr_kinase_cat_dom"/>
</dbReference>
<dbReference type="InterPro" id="IPR013210">
    <property type="entry name" value="LRR_N_plant-typ"/>
</dbReference>
<dbReference type="SUPFAM" id="SSF56112">
    <property type="entry name" value="Protein kinase-like (PK-like)"/>
    <property type="match status" value="1"/>
</dbReference>
<comment type="subcellular location">
    <subcellularLocation>
        <location evidence="1">Membrane</location>
    </subcellularLocation>
</comment>
<feature type="compositionally biased region" description="Pro residues" evidence="9">
    <location>
        <begin position="413"/>
        <end position="425"/>
    </location>
</feature>